<dbReference type="InterPro" id="IPR003773">
    <property type="entry name" value="Menaquinone_biosynth"/>
</dbReference>
<dbReference type="SUPFAM" id="SSF53850">
    <property type="entry name" value="Periplasmic binding protein-like II"/>
    <property type="match status" value="1"/>
</dbReference>
<comment type="pathway">
    <text evidence="1 4">Quinol/quinone metabolism; menaquinone biosynthesis.</text>
</comment>
<accession>A0A444JDL3</accession>
<protein>
    <recommendedName>
        <fullName evidence="4">Chorismate dehydratase</fullName>
        <ecNumber evidence="4">4.2.1.151</ecNumber>
    </recommendedName>
    <alternativeName>
        <fullName evidence="4">Menaquinone biosynthetic enzyme MqnA</fullName>
    </alternativeName>
</protein>
<evidence type="ECO:0000313" key="5">
    <source>
        <dbReference type="EMBL" id="RWX51185.1"/>
    </source>
</evidence>
<keyword evidence="6" id="KW-1185">Reference proteome</keyword>
<dbReference type="GO" id="GO:0009234">
    <property type="term" value="P:menaquinone biosynthetic process"/>
    <property type="evidence" value="ECO:0007669"/>
    <property type="project" value="UniProtKB-UniRule"/>
</dbReference>
<evidence type="ECO:0000256" key="1">
    <source>
        <dbReference type="ARBA" id="ARBA00004863"/>
    </source>
</evidence>
<proteinExistence type="inferred from homology"/>
<sequence length="276" mass="30817">MARFGMVNYINTAPIYEVWKEQVHNPDWPVTEAPPAQLNRLLAAGELDLGFVSCYEYAVRPEQYRIMADLSISATGPVGSVFLFSSVPPEELDGKQVLMTGQSDTSVWLLRIILEDFFLVKPKYTSGEVFGARDPANEPAAVLAIGDEALRLATETNSPYPVQVDLAEFWNQQTSLPFVFSVCAVREDFLATAEDTARDLHQTLLSCRDQGQERLPEISERAARRIPMDPTACLHYLQAMEYDLSSAKLEALEEFFSRLIRHGAASAKALPLKIFP</sequence>
<comment type="similarity">
    <text evidence="4">Belongs to the MqnA/MqnD family. MqnA subfamily.</text>
</comment>
<gene>
    <name evidence="4" type="primary">mqnA</name>
    <name evidence="5" type="ORF">VU01_11902</name>
</gene>
<dbReference type="CDD" id="cd13634">
    <property type="entry name" value="PBP2_Sco4506"/>
    <property type="match status" value="1"/>
</dbReference>
<name>A0A444JDL3_9BACT</name>
<evidence type="ECO:0000313" key="6">
    <source>
        <dbReference type="Proteomes" id="UP000288892"/>
    </source>
</evidence>
<evidence type="ECO:0000256" key="2">
    <source>
        <dbReference type="ARBA" id="ARBA00022428"/>
    </source>
</evidence>
<dbReference type="PANTHER" id="PTHR37690">
    <property type="entry name" value="CHORISMATE DEHYDRATASE"/>
    <property type="match status" value="1"/>
</dbReference>
<keyword evidence="2 4" id="KW-0474">Menaquinone biosynthesis</keyword>
<comment type="function">
    <text evidence="4">Catalyzes the dehydration of chorismate into 3-[(1-carboxyvinyl)oxy]benzoate, a step in the biosynthesis of menaquinone (MK, vitamin K2).</text>
</comment>
<dbReference type="EC" id="4.2.1.151" evidence="4"/>
<organism evidence="5 6">
    <name type="scientific">Candidatus Electrothrix marina</name>
    <dbReference type="NCBI Taxonomy" id="1859130"/>
    <lineage>
        <taxon>Bacteria</taxon>
        <taxon>Pseudomonadati</taxon>
        <taxon>Thermodesulfobacteriota</taxon>
        <taxon>Desulfobulbia</taxon>
        <taxon>Desulfobulbales</taxon>
        <taxon>Desulfobulbaceae</taxon>
        <taxon>Candidatus Electrothrix</taxon>
    </lineage>
</organism>
<dbReference type="Pfam" id="PF02621">
    <property type="entry name" value="VitK2_biosynth"/>
    <property type="match status" value="1"/>
</dbReference>
<dbReference type="Gene3D" id="3.40.190.10">
    <property type="entry name" value="Periplasmic binding protein-like II"/>
    <property type="match status" value="2"/>
</dbReference>
<dbReference type="GO" id="GO:0016836">
    <property type="term" value="F:hydro-lyase activity"/>
    <property type="evidence" value="ECO:0007669"/>
    <property type="project" value="UniProtKB-UniRule"/>
</dbReference>
<comment type="caution">
    <text evidence="5">The sequence shown here is derived from an EMBL/GenBank/DDBJ whole genome shotgun (WGS) entry which is preliminary data.</text>
</comment>
<dbReference type="PANTHER" id="PTHR37690:SF1">
    <property type="entry name" value="CHORISMATE DEHYDRATASE"/>
    <property type="match status" value="1"/>
</dbReference>
<evidence type="ECO:0000256" key="4">
    <source>
        <dbReference type="HAMAP-Rule" id="MF_00995"/>
    </source>
</evidence>
<dbReference type="UniPathway" id="UPA00079"/>
<comment type="catalytic activity">
    <reaction evidence="4">
        <text>chorismate = 3-[(1-carboxyvinyl)-oxy]benzoate + H2O</text>
        <dbReference type="Rhea" id="RHEA:40051"/>
        <dbReference type="ChEBI" id="CHEBI:15377"/>
        <dbReference type="ChEBI" id="CHEBI:29748"/>
        <dbReference type="ChEBI" id="CHEBI:76981"/>
        <dbReference type="EC" id="4.2.1.151"/>
    </reaction>
</comment>
<dbReference type="Proteomes" id="UP000288892">
    <property type="component" value="Unassembled WGS sequence"/>
</dbReference>
<evidence type="ECO:0000256" key="3">
    <source>
        <dbReference type="ARBA" id="ARBA00023239"/>
    </source>
</evidence>
<dbReference type="AlphaFoldDB" id="A0A444JDL3"/>
<dbReference type="InterPro" id="IPR030868">
    <property type="entry name" value="MqnA"/>
</dbReference>
<reference evidence="5 6" key="1">
    <citation type="submission" date="2017-01" db="EMBL/GenBank/DDBJ databases">
        <title>The cable genome- insights into the physiology and evolution of filamentous bacteria capable of sulfide oxidation via long distance electron transfer.</title>
        <authorList>
            <person name="Schreiber L."/>
            <person name="Bjerg J.T."/>
            <person name="Boggild A."/>
            <person name="Van De Vossenberg J."/>
            <person name="Meysman F."/>
            <person name="Nielsen L.P."/>
            <person name="Schramm A."/>
            <person name="Kjeldsen K.U."/>
        </authorList>
    </citation>
    <scope>NUCLEOTIDE SEQUENCE [LARGE SCALE GENOMIC DNA]</scope>
    <source>
        <strain evidence="5">A5</strain>
    </source>
</reference>
<dbReference type="HAMAP" id="MF_00995">
    <property type="entry name" value="MqnA"/>
    <property type="match status" value="1"/>
</dbReference>
<keyword evidence="3 4" id="KW-0456">Lyase</keyword>
<dbReference type="EMBL" id="MTKS01000190">
    <property type="protein sequence ID" value="RWX51185.1"/>
    <property type="molecule type" value="Genomic_DNA"/>
</dbReference>